<evidence type="ECO:0000313" key="5">
    <source>
        <dbReference type="Proteomes" id="UP001642540"/>
    </source>
</evidence>
<organism evidence="4 5">
    <name type="scientific">Orchesella dallaii</name>
    <dbReference type="NCBI Taxonomy" id="48710"/>
    <lineage>
        <taxon>Eukaryota</taxon>
        <taxon>Metazoa</taxon>
        <taxon>Ecdysozoa</taxon>
        <taxon>Arthropoda</taxon>
        <taxon>Hexapoda</taxon>
        <taxon>Collembola</taxon>
        <taxon>Entomobryomorpha</taxon>
        <taxon>Entomobryoidea</taxon>
        <taxon>Orchesellidae</taxon>
        <taxon>Orchesellinae</taxon>
        <taxon>Orchesella</taxon>
    </lineage>
</organism>
<keyword evidence="3" id="KW-0732">Signal</keyword>
<feature type="signal peptide" evidence="3">
    <location>
        <begin position="1"/>
        <end position="21"/>
    </location>
</feature>
<evidence type="ECO:0000313" key="4">
    <source>
        <dbReference type="EMBL" id="CAL8142966.1"/>
    </source>
</evidence>
<evidence type="ECO:0000256" key="3">
    <source>
        <dbReference type="SAM" id="SignalP"/>
    </source>
</evidence>
<keyword evidence="2" id="KW-0812">Transmembrane</keyword>
<accession>A0ABP1S3P6</accession>
<reference evidence="4 5" key="1">
    <citation type="submission" date="2024-08" db="EMBL/GenBank/DDBJ databases">
        <authorList>
            <person name="Cucini C."/>
            <person name="Frati F."/>
        </authorList>
    </citation>
    <scope>NUCLEOTIDE SEQUENCE [LARGE SCALE GENOMIC DNA]</scope>
</reference>
<feature type="transmembrane region" description="Helical" evidence="2">
    <location>
        <begin position="130"/>
        <end position="152"/>
    </location>
</feature>
<proteinExistence type="predicted"/>
<sequence length="199" mass="21910">MKFFATSVPILLLFAVILTNGEIEQLSTTDKPSENEGVDVGPSPDKAPTDGLVVEVAAIGFAITNISPCEEICATSTLNCTEWNDCAIKHSDICLGFQTDCSSDDDFITTADNADDSKCKCTHTFHVVDFLWIMLFGTLFYVSTQHYVRLISELTNIRKKMKGQKTANCVQNYEQTQEQQKDKVVIPVESDSAPIAITV</sequence>
<keyword evidence="5" id="KW-1185">Reference proteome</keyword>
<evidence type="ECO:0000256" key="2">
    <source>
        <dbReference type="SAM" id="Phobius"/>
    </source>
</evidence>
<comment type="caution">
    <text evidence="4">The sequence shown here is derived from an EMBL/GenBank/DDBJ whole genome shotgun (WGS) entry which is preliminary data.</text>
</comment>
<keyword evidence="2" id="KW-1133">Transmembrane helix</keyword>
<protein>
    <submittedName>
        <fullName evidence="4">Uncharacterized protein</fullName>
    </submittedName>
</protein>
<name>A0ABP1S3P6_9HEXA</name>
<gene>
    <name evidence="4" type="ORF">ODALV1_LOCUS29203</name>
</gene>
<feature type="region of interest" description="Disordered" evidence="1">
    <location>
        <begin position="27"/>
        <end position="46"/>
    </location>
</feature>
<keyword evidence="2" id="KW-0472">Membrane</keyword>
<dbReference type="EMBL" id="CAXLJM020000151">
    <property type="protein sequence ID" value="CAL8142966.1"/>
    <property type="molecule type" value="Genomic_DNA"/>
</dbReference>
<feature type="chain" id="PRO_5046808644" evidence="3">
    <location>
        <begin position="22"/>
        <end position="199"/>
    </location>
</feature>
<dbReference type="Proteomes" id="UP001642540">
    <property type="component" value="Unassembled WGS sequence"/>
</dbReference>
<evidence type="ECO:0000256" key="1">
    <source>
        <dbReference type="SAM" id="MobiDB-lite"/>
    </source>
</evidence>